<sequence>MCGRYKRKSDKQAIATAFHVNGHLDSVILPPDDDVRPTTMQPIIRLNRDTGERDLVMARWGFIPSWHKPDEKFPPTTFNARAEGIEKAGMWRRAFASHRCLVPADSFYEWHKIRKKDNPKFEIAMKDDHPFAFAGLWGAWKNPDTGEWLQSYTIITTDPNELMEAIHTRMPVILHPNDYTRWLSREETERPPIDLLRPFEAEAMTAQLTDNTQVEMFVEPNSK</sequence>
<evidence type="ECO:0000256" key="4">
    <source>
        <dbReference type="ARBA" id="ARBA00022801"/>
    </source>
</evidence>
<dbReference type="GO" id="GO:0006508">
    <property type="term" value="P:proteolysis"/>
    <property type="evidence" value="ECO:0007669"/>
    <property type="project" value="UniProtKB-KW"/>
</dbReference>
<dbReference type="Proteomes" id="UP000182427">
    <property type="component" value="Chromosome I"/>
</dbReference>
<comment type="similarity">
    <text evidence="1 8">Belongs to the SOS response-associated peptidase family.</text>
</comment>
<dbReference type="InterPro" id="IPR036590">
    <property type="entry name" value="SRAP-like"/>
</dbReference>
<keyword evidence="6" id="KW-0238">DNA-binding</keyword>
<keyword evidence="10" id="KW-1185">Reference proteome</keyword>
<evidence type="ECO:0000256" key="3">
    <source>
        <dbReference type="ARBA" id="ARBA00022763"/>
    </source>
</evidence>
<keyword evidence="2 8" id="KW-0645">Protease</keyword>
<dbReference type="AlphaFoldDB" id="A0A1G7H8U4"/>
<evidence type="ECO:0000256" key="1">
    <source>
        <dbReference type="ARBA" id="ARBA00008136"/>
    </source>
</evidence>
<dbReference type="PANTHER" id="PTHR13604:SF0">
    <property type="entry name" value="ABASIC SITE PROCESSING PROTEIN HMCES"/>
    <property type="match status" value="1"/>
</dbReference>
<dbReference type="GO" id="GO:0008233">
    <property type="term" value="F:peptidase activity"/>
    <property type="evidence" value="ECO:0007669"/>
    <property type="project" value="UniProtKB-KW"/>
</dbReference>
<keyword evidence="4 8" id="KW-0378">Hydrolase</keyword>
<dbReference type="GO" id="GO:0106300">
    <property type="term" value="P:protein-DNA covalent cross-linking repair"/>
    <property type="evidence" value="ECO:0007669"/>
    <property type="project" value="InterPro"/>
</dbReference>
<evidence type="ECO:0000313" key="9">
    <source>
        <dbReference type="EMBL" id="SDE96860.1"/>
    </source>
</evidence>
<organism evidence="9 10">
    <name type="scientific">Terriglobus roseus</name>
    <dbReference type="NCBI Taxonomy" id="392734"/>
    <lineage>
        <taxon>Bacteria</taxon>
        <taxon>Pseudomonadati</taxon>
        <taxon>Acidobacteriota</taxon>
        <taxon>Terriglobia</taxon>
        <taxon>Terriglobales</taxon>
        <taxon>Acidobacteriaceae</taxon>
        <taxon>Terriglobus</taxon>
    </lineage>
</organism>
<dbReference type="GO" id="GO:0016829">
    <property type="term" value="F:lyase activity"/>
    <property type="evidence" value="ECO:0007669"/>
    <property type="project" value="UniProtKB-KW"/>
</dbReference>
<keyword evidence="5" id="KW-0190">Covalent protein-DNA linkage</keyword>
<dbReference type="InterPro" id="IPR003738">
    <property type="entry name" value="SRAP"/>
</dbReference>
<dbReference type="Pfam" id="PF02586">
    <property type="entry name" value="SRAP"/>
    <property type="match status" value="1"/>
</dbReference>
<gene>
    <name evidence="9" type="ORF">SAMN05444167_0969</name>
</gene>
<proteinExistence type="inferred from homology"/>
<dbReference type="EC" id="3.4.-.-" evidence="8"/>
<dbReference type="OrthoDB" id="9782620at2"/>
<keyword evidence="3" id="KW-0227">DNA damage</keyword>
<evidence type="ECO:0000256" key="8">
    <source>
        <dbReference type="RuleBase" id="RU364100"/>
    </source>
</evidence>
<dbReference type="SUPFAM" id="SSF143081">
    <property type="entry name" value="BB1717-like"/>
    <property type="match status" value="1"/>
</dbReference>
<dbReference type="RefSeq" id="WP_083344162.1">
    <property type="nucleotide sequence ID" value="NZ_LT629690.1"/>
</dbReference>
<evidence type="ECO:0000313" key="10">
    <source>
        <dbReference type="Proteomes" id="UP000182427"/>
    </source>
</evidence>
<dbReference type="Gene3D" id="3.90.1680.10">
    <property type="entry name" value="SOS response associated peptidase-like"/>
    <property type="match status" value="1"/>
</dbReference>
<name>A0A1G7H8U4_9BACT</name>
<dbReference type="PANTHER" id="PTHR13604">
    <property type="entry name" value="DC12-RELATED"/>
    <property type="match status" value="1"/>
</dbReference>
<evidence type="ECO:0000256" key="7">
    <source>
        <dbReference type="ARBA" id="ARBA00023239"/>
    </source>
</evidence>
<evidence type="ECO:0000256" key="2">
    <source>
        <dbReference type="ARBA" id="ARBA00022670"/>
    </source>
</evidence>
<reference evidence="9 10" key="1">
    <citation type="submission" date="2016-10" db="EMBL/GenBank/DDBJ databases">
        <authorList>
            <person name="de Groot N.N."/>
        </authorList>
    </citation>
    <scope>NUCLEOTIDE SEQUENCE [LARGE SCALE GENOMIC DNA]</scope>
    <source>
        <strain evidence="9 10">GAS232</strain>
    </source>
</reference>
<protein>
    <recommendedName>
        <fullName evidence="8">Abasic site processing protein</fullName>
        <ecNumber evidence="8">3.4.-.-</ecNumber>
    </recommendedName>
</protein>
<accession>A0A1G7H8U4</accession>
<dbReference type="EMBL" id="LT629690">
    <property type="protein sequence ID" value="SDE96860.1"/>
    <property type="molecule type" value="Genomic_DNA"/>
</dbReference>
<dbReference type="GO" id="GO:0003697">
    <property type="term" value="F:single-stranded DNA binding"/>
    <property type="evidence" value="ECO:0007669"/>
    <property type="project" value="InterPro"/>
</dbReference>
<evidence type="ECO:0000256" key="6">
    <source>
        <dbReference type="ARBA" id="ARBA00023125"/>
    </source>
</evidence>
<evidence type="ECO:0000256" key="5">
    <source>
        <dbReference type="ARBA" id="ARBA00023124"/>
    </source>
</evidence>
<keyword evidence="7" id="KW-0456">Lyase</keyword>